<accession>A0A7Y9H4I0</accession>
<keyword evidence="1" id="KW-1133">Transmembrane helix</keyword>
<dbReference type="Proteomes" id="UP000549911">
    <property type="component" value="Unassembled WGS sequence"/>
</dbReference>
<name>A0A7Y9H4I0_9ACTN</name>
<organism evidence="2 3">
    <name type="scientific">Nocardioides cavernae</name>
    <dbReference type="NCBI Taxonomy" id="1921566"/>
    <lineage>
        <taxon>Bacteria</taxon>
        <taxon>Bacillati</taxon>
        <taxon>Actinomycetota</taxon>
        <taxon>Actinomycetes</taxon>
        <taxon>Propionibacteriales</taxon>
        <taxon>Nocardioidaceae</taxon>
        <taxon>Nocardioides</taxon>
    </lineage>
</organism>
<evidence type="ECO:0000256" key="1">
    <source>
        <dbReference type="SAM" id="Phobius"/>
    </source>
</evidence>
<keyword evidence="1" id="KW-0812">Transmembrane</keyword>
<feature type="transmembrane region" description="Helical" evidence="1">
    <location>
        <begin position="75"/>
        <end position="95"/>
    </location>
</feature>
<reference evidence="2 3" key="1">
    <citation type="submission" date="2020-07" db="EMBL/GenBank/DDBJ databases">
        <authorList>
            <person name="Partida-Martinez L."/>
            <person name="Huntemann M."/>
            <person name="Clum A."/>
            <person name="Wang J."/>
            <person name="Palaniappan K."/>
            <person name="Ritter S."/>
            <person name="Chen I.-M."/>
            <person name="Stamatis D."/>
            <person name="Reddy T."/>
            <person name="O'Malley R."/>
            <person name="Daum C."/>
            <person name="Shapiro N."/>
            <person name="Ivanova N."/>
            <person name="Kyrpides N."/>
            <person name="Woyke T."/>
        </authorList>
    </citation>
    <scope>NUCLEOTIDE SEQUENCE [LARGE SCALE GENOMIC DNA]</scope>
    <source>
        <strain evidence="2 3">AT2.17</strain>
    </source>
</reference>
<dbReference type="EMBL" id="JACCBW010000002">
    <property type="protein sequence ID" value="NYE37548.1"/>
    <property type="molecule type" value="Genomic_DNA"/>
</dbReference>
<keyword evidence="3" id="KW-1185">Reference proteome</keyword>
<feature type="transmembrane region" description="Helical" evidence="1">
    <location>
        <begin position="140"/>
        <end position="160"/>
    </location>
</feature>
<proteinExistence type="predicted"/>
<keyword evidence="1" id="KW-0472">Membrane</keyword>
<comment type="caution">
    <text evidence="2">The sequence shown here is derived from an EMBL/GenBank/DDBJ whole genome shotgun (WGS) entry which is preliminary data.</text>
</comment>
<dbReference type="RefSeq" id="WP_179620089.1">
    <property type="nucleotide sequence ID" value="NZ_JACCBW010000002.1"/>
</dbReference>
<reference evidence="2 3" key="2">
    <citation type="submission" date="2020-08" db="EMBL/GenBank/DDBJ databases">
        <title>The Agave Microbiome: Exploring the role of microbial communities in plant adaptations to desert environments.</title>
        <authorList>
            <person name="Partida-Martinez L.P."/>
        </authorList>
    </citation>
    <scope>NUCLEOTIDE SEQUENCE [LARGE SCALE GENOMIC DNA]</scope>
    <source>
        <strain evidence="2 3">AT2.17</strain>
    </source>
</reference>
<feature type="transmembrane region" description="Helical" evidence="1">
    <location>
        <begin position="47"/>
        <end position="68"/>
    </location>
</feature>
<sequence length="174" mass="17770">MTTEPSYPPSTAPGHAVLPGAIWAFGASFVAEGVLHVLLRGVKDDPVSLAGSVVLSVLVVTWFAHGVVRARAVRFWIVVVLVGLGLVLGTVGLIAEPTPDGVVTTAFSAAQAVLLWRYAHSPWFAWQRSRPTGGPPLAGILALAALAGAMGGVTATPAATAELTVRVAPPPTAP</sequence>
<dbReference type="AlphaFoldDB" id="A0A7Y9H4I0"/>
<evidence type="ECO:0000313" key="3">
    <source>
        <dbReference type="Proteomes" id="UP000549911"/>
    </source>
</evidence>
<evidence type="ECO:0000313" key="2">
    <source>
        <dbReference type="EMBL" id="NYE37548.1"/>
    </source>
</evidence>
<gene>
    <name evidence="2" type="ORF">F4692_002681</name>
</gene>
<protein>
    <submittedName>
        <fullName evidence="2">Uncharacterized protein</fullName>
    </submittedName>
</protein>